<dbReference type="AlphaFoldDB" id="A0ABD2D2G7"/>
<evidence type="ECO:0000313" key="3">
    <source>
        <dbReference type="Proteomes" id="UP001607303"/>
    </source>
</evidence>
<comment type="caution">
    <text evidence="2">The sequence shown here is derived from an EMBL/GenBank/DDBJ whole genome shotgun (WGS) entry which is preliminary data.</text>
</comment>
<evidence type="ECO:0000313" key="2">
    <source>
        <dbReference type="EMBL" id="KAL2751582.1"/>
    </source>
</evidence>
<reference evidence="2 3" key="1">
    <citation type="journal article" date="2024" name="Ann. Entomol. Soc. Am.">
        <title>Genomic analyses of the southern and eastern yellowjacket wasps (Hymenoptera: Vespidae) reveal evolutionary signatures of social life.</title>
        <authorList>
            <person name="Catto M.A."/>
            <person name="Caine P.B."/>
            <person name="Orr S.E."/>
            <person name="Hunt B.G."/>
            <person name="Goodisman M.A.D."/>
        </authorList>
    </citation>
    <scope>NUCLEOTIDE SEQUENCE [LARGE SCALE GENOMIC DNA]</scope>
    <source>
        <strain evidence="2">232</strain>
        <tissue evidence="2">Head and thorax</tissue>
    </source>
</reference>
<proteinExistence type="predicted"/>
<protein>
    <submittedName>
        <fullName evidence="2">Uncharacterized protein</fullName>
    </submittedName>
</protein>
<feature type="region of interest" description="Disordered" evidence="1">
    <location>
        <begin position="31"/>
        <end position="74"/>
    </location>
</feature>
<keyword evidence="3" id="KW-1185">Reference proteome</keyword>
<accession>A0ABD2D2G7</accession>
<evidence type="ECO:0000256" key="1">
    <source>
        <dbReference type="SAM" id="MobiDB-lite"/>
    </source>
</evidence>
<name>A0ABD2D2G7_VESMC</name>
<sequence length="74" mass="8708">MRRLQKETKSLLKRKQSFEKKIASAVDRINEGGQTAVSKPRKARRKKAKSVTRDSKSFFFHNSPKYNNQQQQQQ</sequence>
<dbReference type="EMBL" id="JAYRBN010000007">
    <property type="protein sequence ID" value="KAL2751582.1"/>
    <property type="molecule type" value="Genomic_DNA"/>
</dbReference>
<dbReference type="Proteomes" id="UP001607303">
    <property type="component" value="Unassembled WGS sequence"/>
</dbReference>
<organism evidence="2 3">
    <name type="scientific">Vespula maculifrons</name>
    <name type="common">Eastern yellow jacket</name>
    <name type="synonym">Wasp</name>
    <dbReference type="NCBI Taxonomy" id="7453"/>
    <lineage>
        <taxon>Eukaryota</taxon>
        <taxon>Metazoa</taxon>
        <taxon>Ecdysozoa</taxon>
        <taxon>Arthropoda</taxon>
        <taxon>Hexapoda</taxon>
        <taxon>Insecta</taxon>
        <taxon>Pterygota</taxon>
        <taxon>Neoptera</taxon>
        <taxon>Endopterygota</taxon>
        <taxon>Hymenoptera</taxon>
        <taxon>Apocrita</taxon>
        <taxon>Aculeata</taxon>
        <taxon>Vespoidea</taxon>
        <taxon>Vespidae</taxon>
        <taxon>Vespinae</taxon>
        <taxon>Vespula</taxon>
    </lineage>
</organism>
<feature type="compositionally biased region" description="Basic residues" evidence="1">
    <location>
        <begin position="39"/>
        <end position="50"/>
    </location>
</feature>
<gene>
    <name evidence="2" type="ORF">V1477_000740</name>
</gene>